<accession>C8X830</accession>
<keyword evidence="6 7" id="KW-0472">Membrane</keyword>
<dbReference type="EMBL" id="CP001737">
    <property type="protein sequence ID" value="ACV77006.1"/>
    <property type="molecule type" value="Genomic_DNA"/>
</dbReference>
<dbReference type="AlphaFoldDB" id="C8X830"/>
<dbReference type="FunCoup" id="C8X830">
    <property type="interactions" value="1"/>
</dbReference>
<dbReference type="KEGG" id="nml:Namu_0591"/>
<dbReference type="InterPro" id="IPR051907">
    <property type="entry name" value="DoxX-like_oxidoreductase"/>
</dbReference>
<feature type="transmembrane region" description="Helical" evidence="7">
    <location>
        <begin position="21"/>
        <end position="40"/>
    </location>
</feature>
<evidence type="ECO:0000256" key="6">
    <source>
        <dbReference type="ARBA" id="ARBA00023136"/>
    </source>
</evidence>
<comment type="similarity">
    <text evidence="2">Belongs to the DoxX family.</text>
</comment>
<proteinExistence type="inferred from homology"/>
<evidence type="ECO:0000256" key="1">
    <source>
        <dbReference type="ARBA" id="ARBA00004651"/>
    </source>
</evidence>
<evidence type="ECO:0000256" key="7">
    <source>
        <dbReference type="SAM" id="Phobius"/>
    </source>
</evidence>
<keyword evidence="3" id="KW-1003">Cell membrane</keyword>
<evidence type="ECO:0000313" key="8">
    <source>
        <dbReference type="EMBL" id="ACV77006.1"/>
    </source>
</evidence>
<gene>
    <name evidence="8" type="ordered locus">Namu_0591</name>
</gene>
<keyword evidence="4 7" id="KW-0812">Transmembrane</keyword>
<comment type="subcellular location">
    <subcellularLocation>
        <location evidence="1">Cell membrane</location>
        <topology evidence="1">Multi-pass membrane protein</topology>
    </subcellularLocation>
</comment>
<dbReference type="Proteomes" id="UP000002218">
    <property type="component" value="Chromosome"/>
</dbReference>
<keyword evidence="9" id="KW-1185">Reference proteome</keyword>
<dbReference type="RefSeq" id="WP_015745923.1">
    <property type="nucleotide sequence ID" value="NC_013235.1"/>
</dbReference>
<dbReference type="InterPro" id="IPR032808">
    <property type="entry name" value="DoxX"/>
</dbReference>
<dbReference type="PANTHER" id="PTHR33452">
    <property type="entry name" value="OXIDOREDUCTASE CATD-RELATED"/>
    <property type="match status" value="1"/>
</dbReference>
<dbReference type="HOGENOM" id="CLU_058421_3_2_11"/>
<protein>
    <submittedName>
        <fullName evidence="8">DoxX family protein</fullName>
    </submittedName>
</protein>
<evidence type="ECO:0000256" key="3">
    <source>
        <dbReference type="ARBA" id="ARBA00022475"/>
    </source>
</evidence>
<feature type="transmembrane region" description="Helical" evidence="7">
    <location>
        <begin position="92"/>
        <end position="114"/>
    </location>
</feature>
<evidence type="ECO:0000313" key="9">
    <source>
        <dbReference type="Proteomes" id="UP000002218"/>
    </source>
</evidence>
<feature type="transmembrane region" description="Helical" evidence="7">
    <location>
        <begin position="60"/>
        <end position="85"/>
    </location>
</feature>
<organism evidence="8 9">
    <name type="scientific">Nakamurella multipartita (strain ATCC 700099 / DSM 44233 / CIP 104796 / JCM 9543 / NBRC 105858 / Y-104)</name>
    <name type="common">Microsphaera multipartita</name>
    <dbReference type="NCBI Taxonomy" id="479431"/>
    <lineage>
        <taxon>Bacteria</taxon>
        <taxon>Bacillati</taxon>
        <taxon>Actinomycetota</taxon>
        <taxon>Actinomycetes</taxon>
        <taxon>Nakamurellales</taxon>
        <taxon>Nakamurellaceae</taxon>
        <taxon>Nakamurella</taxon>
    </lineage>
</organism>
<dbReference type="GO" id="GO:0005886">
    <property type="term" value="C:plasma membrane"/>
    <property type="evidence" value="ECO:0007669"/>
    <property type="project" value="UniProtKB-SubCell"/>
</dbReference>
<reference evidence="9" key="1">
    <citation type="submission" date="2009-09" db="EMBL/GenBank/DDBJ databases">
        <title>The complete genome of Nakamurella multipartita DSM 44233.</title>
        <authorList>
            <consortium name="US DOE Joint Genome Institute (JGI-PGF)"/>
            <person name="Lucas S."/>
            <person name="Copeland A."/>
            <person name="Lapidus A."/>
            <person name="Glavina del Rio T."/>
            <person name="Dalin E."/>
            <person name="Tice H."/>
            <person name="Bruce D."/>
            <person name="Goodwin L."/>
            <person name="Pitluck S."/>
            <person name="Kyrpides N."/>
            <person name="Mavromatis K."/>
            <person name="Ivanova N."/>
            <person name="Ovchinnikova G."/>
            <person name="Sims D."/>
            <person name="Meincke L."/>
            <person name="Brettin T."/>
            <person name="Detter J.C."/>
            <person name="Han C."/>
            <person name="Larimer F."/>
            <person name="Land M."/>
            <person name="Hauser L."/>
            <person name="Markowitz V."/>
            <person name="Cheng J.-F."/>
            <person name="Hugenholtz P."/>
            <person name="Woyke T."/>
            <person name="Wu D."/>
            <person name="Klenk H.-P."/>
            <person name="Eisen J.A."/>
        </authorList>
    </citation>
    <scope>NUCLEOTIDE SEQUENCE [LARGE SCALE GENOMIC DNA]</scope>
    <source>
        <strain evidence="9">ATCC 700099 / DSM 44233 / CIP 104796 / JCM 9543 / NBRC 105858 / Y-104</strain>
    </source>
</reference>
<reference evidence="8 9" key="2">
    <citation type="journal article" date="2010" name="Stand. Genomic Sci.">
        <title>Complete genome sequence of Nakamurella multipartita type strain (Y-104).</title>
        <authorList>
            <person name="Tice H."/>
            <person name="Mayilraj S."/>
            <person name="Sims D."/>
            <person name="Lapidus A."/>
            <person name="Nolan M."/>
            <person name="Lucas S."/>
            <person name="Glavina Del Rio T."/>
            <person name="Copeland A."/>
            <person name="Cheng J.F."/>
            <person name="Meincke L."/>
            <person name="Bruce D."/>
            <person name="Goodwin L."/>
            <person name="Pitluck S."/>
            <person name="Ivanova N."/>
            <person name="Mavromatis K."/>
            <person name="Ovchinnikova G."/>
            <person name="Pati A."/>
            <person name="Chen A."/>
            <person name="Palaniappan K."/>
            <person name="Land M."/>
            <person name="Hauser L."/>
            <person name="Chang Y.J."/>
            <person name="Jeffries C.D."/>
            <person name="Detter J.C."/>
            <person name="Brettin T."/>
            <person name="Rohde M."/>
            <person name="Goker M."/>
            <person name="Bristow J."/>
            <person name="Eisen J.A."/>
            <person name="Markowitz V."/>
            <person name="Hugenholtz P."/>
            <person name="Kyrpides N.C."/>
            <person name="Klenk H.P."/>
            <person name="Chen F."/>
        </authorList>
    </citation>
    <scope>NUCLEOTIDE SEQUENCE [LARGE SCALE GENOMIC DNA]</scope>
    <source>
        <strain evidence="9">ATCC 700099 / DSM 44233 / CIP 104796 / JCM 9543 / NBRC 105858 / Y-104</strain>
    </source>
</reference>
<dbReference type="InParanoid" id="C8X830"/>
<evidence type="ECO:0000256" key="2">
    <source>
        <dbReference type="ARBA" id="ARBA00006679"/>
    </source>
</evidence>
<name>C8X830_NAKMY</name>
<keyword evidence="5 7" id="KW-1133">Transmembrane helix</keyword>
<evidence type="ECO:0000256" key="5">
    <source>
        <dbReference type="ARBA" id="ARBA00022989"/>
    </source>
</evidence>
<sequence>MATMTRSSDTSTSARSAVATATGLVVLRVVLGAVMIVHGWQKFFVDGISGVSGFFGQMGVPLAGFSAAAVATVELVGGVLLILGLGTRVVGALYALCMVGAIVFVHGANGFLAAAGGYEFVLVLAAVSAALALLGGGRYALDALIKR</sequence>
<dbReference type="PANTHER" id="PTHR33452:SF1">
    <property type="entry name" value="INNER MEMBRANE PROTEIN YPHA-RELATED"/>
    <property type="match status" value="1"/>
</dbReference>
<evidence type="ECO:0000256" key="4">
    <source>
        <dbReference type="ARBA" id="ARBA00022692"/>
    </source>
</evidence>
<dbReference type="eggNOG" id="COG2259">
    <property type="taxonomic scope" value="Bacteria"/>
</dbReference>
<dbReference type="Pfam" id="PF07681">
    <property type="entry name" value="DoxX"/>
    <property type="match status" value="1"/>
</dbReference>
<feature type="transmembrane region" description="Helical" evidence="7">
    <location>
        <begin position="120"/>
        <end position="141"/>
    </location>
</feature>